<protein>
    <submittedName>
        <fullName evidence="1">Uncharacterized protein</fullName>
    </submittedName>
</protein>
<dbReference type="EMBL" id="JARTCD010000023">
    <property type="protein sequence ID" value="KAJ8658550.1"/>
    <property type="molecule type" value="Genomic_DNA"/>
</dbReference>
<organism evidence="1 2">
    <name type="scientific">Lichtheimia ornata</name>
    <dbReference type="NCBI Taxonomy" id="688661"/>
    <lineage>
        <taxon>Eukaryota</taxon>
        <taxon>Fungi</taxon>
        <taxon>Fungi incertae sedis</taxon>
        <taxon>Mucoromycota</taxon>
        <taxon>Mucoromycotina</taxon>
        <taxon>Mucoromycetes</taxon>
        <taxon>Mucorales</taxon>
        <taxon>Lichtheimiaceae</taxon>
        <taxon>Lichtheimia</taxon>
    </lineage>
</organism>
<dbReference type="GeneID" id="83213002"/>
<reference evidence="1 2" key="1">
    <citation type="submission" date="2023-03" db="EMBL/GenBank/DDBJ databases">
        <title>Genome sequence of Lichtheimia ornata CBS 291.66.</title>
        <authorList>
            <person name="Mohabir J.T."/>
            <person name="Shea T.P."/>
            <person name="Kurbessoian T."/>
            <person name="Berby B."/>
            <person name="Fontaine J."/>
            <person name="Livny J."/>
            <person name="Gnirke A."/>
            <person name="Stajich J.E."/>
            <person name="Cuomo C.A."/>
        </authorList>
    </citation>
    <scope>NUCLEOTIDE SEQUENCE [LARGE SCALE GENOMIC DNA]</scope>
    <source>
        <strain evidence="1">CBS 291.66</strain>
    </source>
</reference>
<accession>A0AAD7XXV9</accession>
<gene>
    <name evidence="1" type="ORF">O0I10_005590</name>
</gene>
<evidence type="ECO:0000313" key="2">
    <source>
        <dbReference type="Proteomes" id="UP001234581"/>
    </source>
</evidence>
<dbReference type="Proteomes" id="UP001234581">
    <property type="component" value="Unassembled WGS sequence"/>
</dbReference>
<keyword evidence="2" id="KW-1185">Reference proteome</keyword>
<name>A0AAD7XXV9_9FUNG</name>
<evidence type="ECO:0000313" key="1">
    <source>
        <dbReference type="EMBL" id="KAJ8658550.1"/>
    </source>
</evidence>
<dbReference type="RefSeq" id="XP_058343463.1">
    <property type="nucleotide sequence ID" value="XM_058485628.1"/>
</dbReference>
<proteinExistence type="predicted"/>
<sequence length="221" mass="25362">MASIDTPTTTFLTIHRSQYKAWISEQETKYSCKFYNRMKSSNLKQSNEDYLQNGYTPSVPPPLKSGQEQTPFILCERYDCHQAGGEGSLCCNCKARFTAYVRIENEEKDMITVRYRPEHTGHVASSNNDMIPLPQEQARIVDMHVEGEEETPSANDLLEQEAAYARFFDAYERLKAEVEKIMAGEYSVPAHVLHKVADSIERTTNELKRWNDAYDPSCDNK</sequence>
<comment type="caution">
    <text evidence="1">The sequence shown here is derived from an EMBL/GenBank/DDBJ whole genome shotgun (WGS) entry which is preliminary data.</text>
</comment>
<dbReference type="AlphaFoldDB" id="A0AAD7XXV9"/>